<comment type="similarity">
    <text evidence="10">Belongs to the helicase family. DinG subfamily.</text>
</comment>
<evidence type="ECO:0000313" key="12">
    <source>
        <dbReference type="EMBL" id="RKJ97138.1"/>
    </source>
</evidence>
<dbReference type="InterPro" id="IPR027417">
    <property type="entry name" value="P-loop_NTPase"/>
</dbReference>
<organism evidence="12 13">
    <name type="scientific">Alicycliphilus denitrificans</name>
    <dbReference type="NCBI Taxonomy" id="179636"/>
    <lineage>
        <taxon>Bacteria</taxon>
        <taxon>Pseudomonadati</taxon>
        <taxon>Pseudomonadota</taxon>
        <taxon>Betaproteobacteria</taxon>
        <taxon>Burkholderiales</taxon>
        <taxon>Comamonadaceae</taxon>
        <taxon>Alicycliphilus</taxon>
    </lineage>
</organism>
<dbReference type="PANTHER" id="PTHR11472">
    <property type="entry name" value="DNA REPAIR DEAD HELICASE RAD3/XP-D SUBFAMILY MEMBER"/>
    <property type="match status" value="1"/>
</dbReference>
<dbReference type="Gene3D" id="3.40.50.300">
    <property type="entry name" value="P-loop containing nucleotide triphosphate hydrolases"/>
    <property type="match status" value="2"/>
</dbReference>
<keyword evidence="8" id="KW-0238">DNA-binding</keyword>
<evidence type="ECO:0000256" key="6">
    <source>
        <dbReference type="ARBA" id="ARBA00023004"/>
    </source>
</evidence>
<accession>A0A3R7EEI1</accession>
<keyword evidence="2" id="KW-0547">Nucleotide-binding</keyword>
<evidence type="ECO:0000256" key="8">
    <source>
        <dbReference type="ARBA" id="ARBA00023125"/>
    </source>
</evidence>
<evidence type="ECO:0000259" key="11">
    <source>
        <dbReference type="PROSITE" id="PS51193"/>
    </source>
</evidence>
<evidence type="ECO:0000256" key="2">
    <source>
        <dbReference type="ARBA" id="ARBA00022741"/>
    </source>
</evidence>
<dbReference type="Pfam" id="PF13307">
    <property type="entry name" value="Helicase_C_2"/>
    <property type="match status" value="1"/>
</dbReference>
<dbReference type="InterPro" id="IPR011545">
    <property type="entry name" value="DEAD/DEAH_box_helicase_dom"/>
</dbReference>
<keyword evidence="7" id="KW-0411">Iron-sulfur</keyword>
<comment type="caution">
    <text evidence="12">The sequence shown here is derived from an EMBL/GenBank/DDBJ whole genome shotgun (WGS) entry which is preliminary data.</text>
</comment>
<dbReference type="InterPro" id="IPR014013">
    <property type="entry name" value="Helic_SF1/SF2_ATP-bd_DinG/Rad3"/>
</dbReference>
<evidence type="ECO:0000256" key="7">
    <source>
        <dbReference type="ARBA" id="ARBA00023014"/>
    </source>
</evidence>
<dbReference type="PROSITE" id="PS51193">
    <property type="entry name" value="HELICASE_ATP_BIND_2"/>
    <property type="match status" value="1"/>
</dbReference>
<protein>
    <submittedName>
        <fullName evidence="12">ATP-dependent DNA helicase</fullName>
    </submittedName>
</protein>
<keyword evidence="1" id="KW-0479">Metal-binding</keyword>
<feature type="domain" description="Helicase ATP-binding" evidence="11">
    <location>
        <begin position="16"/>
        <end position="293"/>
    </location>
</feature>
<evidence type="ECO:0000256" key="1">
    <source>
        <dbReference type="ARBA" id="ARBA00022723"/>
    </source>
</evidence>
<dbReference type="InterPro" id="IPR010614">
    <property type="entry name" value="RAD3-like_helicase_DEAD"/>
</dbReference>
<dbReference type="GO" id="GO:0046872">
    <property type="term" value="F:metal ion binding"/>
    <property type="evidence" value="ECO:0007669"/>
    <property type="project" value="UniProtKB-KW"/>
</dbReference>
<evidence type="ECO:0000256" key="4">
    <source>
        <dbReference type="ARBA" id="ARBA00022806"/>
    </source>
</evidence>
<dbReference type="GO" id="GO:0005524">
    <property type="term" value="F:ATP binding"/>
    <property type="evidence" value="ECO:0007669"/>
    <property type="project" value="UniProtKB-KW"/>
</dbReference>
<keyword evidence="4 12" id="KW-0347">Helicase</keyword>
<evidence type="ECO:0000313" key="13">
    <source>
        <dbReference type="Proteomes" id="UP000216225"/>
    </source>
</evidence>
<keyword evidence="6" id="KW-0408">Iron</keyword>
<dbReference type="RefSeq" id="WP_094438654.1">
    <property type="nucleotide sequence ID" value="NZ_NKDB02000002.1"/>
</dbReference>
<dbReference type="SUPFAM" id="SSF52540">
    <property type="entry name" value="P-loop containing nucleoside triphosphate hydrolases"/>
    <property type="match status" value="2"/>
</dbReference>
<dbReference type="AlphaFoldDB" id="A0A3R7EEI1"/>
<keyword evidence="3" id="KW-0378">Hydrolase</keyword>
<dbReference type="InterPro" id="IPR006555">
    <property type="entry name" value="ATP-dep_Helicase_C"/>
</dbReference>
<dbReference type="InterPro" id="IPR045028">
    <property type="entry name" value="DinG/Rad3-like"/>
</dbReference>
<dbReference type="GO" id="GO:0003678">
    <property type="term" value="F:DNA helicase activity"/>
    <property type="evidence" value="ECO:0007669"/>
    <property type="project" value="InterPro"/>
</dbReference>
<dbReference type="GO" id="GO:0003677">
    <property type="term" value="F:DNA binding"/>
    <property type="evidence" value="ECO:0007669"/>
    <property type="project" value="UniProtKB-KW"/>
</dbReference>
<dbReference type="Pfam" id="PF06733">
    <property type="entry name" value="DEAD_2"/>
    <property type="match status" value="1"/>
</dbReference>
<keyword evidence="9" id="KW-0413">Isomerase</keyword>
<evidence type="ECO:0000256" key="9">
    <source>
        <dbReference type="ARBA" id="ARBA00023235"/>
    </source>
</evidence>
<dbReference type="Proteomes" id="UP000216225">
    <property type="component" value="Unassembled WGS sequence"/>
</dbReference>
<evidence type="ECO:0000256" key="3">
    <source>
        <dbReference type="ARBA" id="ARBA00022801"/>
    </source>
</evidence>
<name>A0A3R7EEI1_9BURK</name>
<dbReference type="GO" id="GO:0016818">
    <property type="term" value="F:hydrolase activity, acting on acid anhydrides, in phosphorus-containing anhydrides"/>
    <property type="evidence" value="ECO:0007669"/>
    <property type="project" value="InterPro"/>
</dbReference>
<evidence type="ECO:0000256" key="5">
    <source>
        <dbReference type="ARBA" id="ARBA00022840"/>
    </source>
</evidence>
<gene>
    <name evidence="12" type="ORF">CE154_014200</name>
</gene>
<reference evidence="12 13" key="1">
    <citation type="submission" date="2018-09" db="EMBL/GenBank/DDBJ databases">
        <title>Genome comparison of Alicycliphilus sp. BQ1, a polyurethanolytic bacterium, with its closest phylogenetic relatives Alicycliphilus denitrificans BC and K601, unable to attack polyurethane.</title>
        <authorList>
            <person name="Loza-Tavera H."/>
            <person name="Lozano L."/>
            <person name="Cevallos M."/>
            <person name="Maya-Lucas O."/>
            <person name="Garcia-Mena J."/>
            <person name="Hernandez J."/>
        </authorList>
    </citation>
    <scope>NUCLEOTIDE SEQUENCE [LARGE SCALE GENOMIC DNA]</scope>
    <source>
        <strain evidence="12 13">BQ1</strain>
    </source>
</reference>
<evidence type="ECO:0000256" key="10">
    <source>
        <dbReference type="ARBA" id="ARBA00038058"/>
    </source>
</evidence>
<dbReference type="PANTHER" id="PTHR11472:SF34">
    <property type="entry name" value="REGULATOR OF TELOMERE ELONGATION HELICASE 1"/>
    <property type="match status" value="1"/>
</dbReference>
<dbReference type="SMART" id="SM00491">
    <property type="entry name" value="HELICc2"/>
    <property type="match status" value="1"/>
</dbReference>
<dbReference type="GO" id="GO:0051536">
    <property type="term" value="F:iron-sulfur cluster binding"/>
    <property type="evidence" value="ECO:0007669"/>
    <property type="project" value="UniProtKB-KW"/>
</dbReference>
<dbReference type="GO" id="GO:0006281">
    <property type="term" value="P:DNA repair"/>
    <property type="evidence" value="ECO:0007669"/>
    <property type="project" value="TreeGrafter"/>
</dbReference>
<proteinExistence type="inferred from homology"/>
<sequence>MQLDDQVARAFAPEGPLARVLPHFCPRTGQTDMALAVADAIGAPARLVVEAGTGVGKTFAYLVPALLSGRRVLVSTATKALQDQLFGRDLPLLQRALALTLRPALLKGRSSYLCLHRLELARRDDRAGDADLARDLGRIERWAQGTLTGDLAQLPDLDERSAAVALVTSTRDNCLGADCPRFQQCHVYQARREALAADVVVINHHLFFADLAVRESGVARLLPSAGVVIFDEAHQLAETAAQFLGAQLGTGQLLDLGQDLRAAGLRCARGLADWQALHDGLRQAVRALRLLAAGGGSDPGDHGAARVPWAGPAPDGVDPAQWADALHAVVAALRAALAALDGLAGLAPDLQHLHQRTVALLERLAHFSAAGDGGWVRWLEVAGQPRMSESPLDVAPALHALWHGAPAPQGAWDEEGEVQAQAQAADARSWVFTSATLGDDAGLRWFTEACGLQDARTLRVPSPFDYAHQAALYVPGQLPLPIDPAHSAQLAHWVGDAVARLGGRTLVLTTSLRALQVVAAVLQQRFAPGGGIEVLVQGQAPKRQIMERFRTQAHAGGRFRGQVLVGSATFWEGFDVPGDALQLLVIDKLPFPSPGDPLVRARSERLAREGRSAFRELALPAAAVALKQGAGRLIRRESDRGVLVVADTRLVGKGYGKRLMRALPAMRRLASQEEFDAALDALTRTSTTDCPWP</sequence>
<dbReference type="EMBL" id="NKDB02000002">
    <property type="protein sequence ID" value="RKJ97138.1"/>
    <property type="molecule type" value="Genomic_DNA"/>
</dbReference>
<keyword evidence="5" id="KW-0067">ATP-binding</keyword>
<dbReference type="Pfam" id="PF00270">
    <property type="entry name" value="DEAD"/>
    <property type="match status" value="1"/>
</dbReference>